<evidence type="ECO:0000313" key="5">
    <source>
        <dbReference type="Proteomes" id="UP000479190"/>
    </source>
</evidence>
<dbReference type="SUPFAM" id="SSF48403">
    <property type="entry name" value="Ankyrin repeat"/>
    <property type="match status" value="1"/>
</dbReference>
<keyword evidence="1" id="KW-0677">Repeat</keyword>
<gene>
    <name evidence="4" type="ORF">TBRA_LOCUS5071</name>
</gene>
<evidence type="ECO:0000256" key="2">
    <source>
        <dbReference type="ARBA" id="ARBA00023043"/>
    </source>
</evidence>
<dbReference type="AlphaFoldDB" id="A0A6H5I5J7"/>
<proteinExistence type="predicted"/>
<evidence type="ECO:0000256" key="3">
    <source>
        <dbReference type="PROSITE-ProRule" id="PRU00023"/>
    </source>
</evidence>
<dbReference type="OrthoDB" id="194358at2759"/>
<dbReference type="EMBL" id="CADCXV010000699">
    <property type="protein sequence ID" value="CAB0033151.1"/>
    <property type="molecule type" value="Genomic_DNA"/>
</dbReference>
<dbReference type="Proteomes" id="UP000479190">
    <property type="component" value="Unassembled WGS sequence"/>
</dbReference>
<protein>
    <submittedName>
        <fullName evidence="4">Uncharacterized protein</fullName>
    </submittedName>
</protein>
<accession>A0A6H5I5J7</accession>
<dbReference type="Gene3D" id="1.25.40.20">
    <property type="entry name" value="Ankyrin repeat-containing domain"/>
    <property type="match status" value="1"/>
</dbReference>
<dbReference type="SMART" id="SM00248">
    <property type="entry name" value="ANK"/>
    <property type="match status" value="4"/>
</dbReference>
<organism evidence="4 5">
    <name type="scientific">Trichogramma brassicae</name>
    <dbReference type="NCBI Taxonomy" id="86971"/>
    <lineage>
        <taxon>Eukaryota</taxon>
        <taxon>Metazoa</taxon>
        <taxon>Ecdysozoa</taxon>
        <taxon>Arthropoda</taxon>
        <taxon>Hexapoda</taxon>
        <taxon>Insecta</taxon>
        <taxon>Pterygota</taxon>
        <taxon>Neoptera</taxon>
        <taxon>Endopterygota</taxon>
        <taxon>Hymenoptera</taxon>
        <taxon>Apocrita</taxon>
        <taxon>Proctotrupomorpha</taxon>
        <taxon>Chalcidoidea</taxon>
        <taxon>Trichogrammatidae</taxon>
        <taxon>Trichogramma</taxon>
    </lineage>
</organism>
<sequence>MDYDLDSKDDFLDIRDDTYFDPDVNGQLGFRINPEDMEELGQIYLAKLKSLREQFNWENEVERYPFYLRLAKLMKDWKGNLPNLRDIFRAEEIDHLLLEAAMNRKRTRRNYRGRFFVEFVVRTGYKDNPELNEDGKPSSRRITAVHRVTGFESFPIIKYLFQIYNRFDVNYTDDSGYTHFHAACRIGDYDVIKEFLELGQDPNCLWTETGDSPLHLALVIHYYNIFTKDTIQLLLRSGADLNWANKEGSTPLHVICKNCGYVRLIKEFFEITDANQQTILIDAKDKLGRTSLQLSVASLFPDLVDVLLDRGADLSSFVFPTENYFEKTSNY</sequence>
<dbReference type="PANTHER" id="PTHR24180">
    <property type="entry name" value="CYCLIN-DEPENDENT KINASE INHIBITOR 2C-RELATED"/>
    <property type="match status" value="1"/>
</dbReference>
<reference evidence="4 5" key="1">
    <citation type="submission" date="2020-02" db="EMBL/GenBank/DDBJ databases">
        <authorList>
            <person name="Ferguson B K."/>
        </authorList>
    </citation>
    <scope>NUCLEOTIDE SEQUENCE [LARGE SCALE GENOMIC DNA]</scope>
</reference>
<evidence type="ECO:0000256" key="1">
    <source>
        <dbReference type="ARBA" id="ARBA00022737"/>
    </source>
</evidence>
<keyword evidence="2 3" id="KW-0040">ANK repeat</keyword>
<dbReference type="PANTHER" id="PTHR24180:SF45">
    <property type="entry name" value="POLY [ADP-RIBOSE] POLYMERASE TANKYRASE"/>
    <property type="match status" value="1"/>
</dbReference>
<dbReference type="InterPro" id="IPR002110">
    <property type="entry name" value="Ankyrin_rpt"/>
</dbReference>
<dbReference type="PROSITE" id="PS50297">
    <property type="entry name" value="ANK_REP_REGION"/>
    <property type="match status" value="2"/>
</dbReference>
<keyword evidence="5" id="KW-1185">Reference proteome</keyword>
<feature type="repeat" description="ANK" evidence="3">
    <location>
        <begin position="209"/>
        <end position="246"/>
    </location>
</feature>
<dbReference type="Pfam" id="PF12796">
    <property type="entry name" value="Ank_2"/>
    <property type="match status" value="2"/>
</dbReference>
<evidence type="ECO:0000313" key="4">
    <source>
        <dbReference type="EMBL" id="CAB0033151.1"/>
    </source>
</evidence>
<dbReference type="PROSITE" id="PS50088">
    <property type="entry name" value="ANK_REPEAT"/>
    <property type="match status" value="2"/>
</dbReference>
<dbReference type="InterPro" id="IPR036770">
    <property type="entry name" value="Ankyrin_rpt-contain_sf"/>
</dbReference>
<feature type="repeat" description="ANK" evidence="3">
    <location>
        <begin position="175"/>
        <end position="203"/>
    </location>
</feature>
<dbReference type="InterPro" id="IPR051637">
    <property type="entry name" value="Ank_repeat_dom-contain_49"/>
</dbReference>
<name>A0A6H5I5J7_9HYME</name>